<gene>
    <name evidence="2" type="ORF">AWN68_16895</name>
</gene>
<dbReference type="GO" id="GO:0006313">
    <property type="term" value="P:DNA transposition"/>
    <property type="evidence" value="ECO:0007669"/>
    <property type="project" value="InterPro"/>
</dbReference>
<evidence type="ECO:0000313" key="3">
    <source>
        <dbReference type="Proteomes" id="UP000075615"/>
    </source>
</evidence>
<evidence type="ECO:0000259" key="1">
    <source>
        <dbReference type="SMART" id="SM01321"/>
    </source>
</evidence>
<dbReference type="EMBL" id="LRDB01000007">
    <property type="protein sequence ID" value="KYG80805.1"/>
    <property type="molecule type" value="Genomic_DNA"/>
</dbReference>
<dbReference type="SUPFAM" id="SSF143422">
    <property type="entry name" value="Transposase IS200-like"/>
    <property type="match status" value="1"/>
</dbReference>
<sequence>MCKIISCLQFFTTTVLKWIPVLHNDRYKQIIIDSLSFLTINNRCKVYGLVIMPNHIHLIWQINENHKREDVQRDFLKYTSQQIRFGLQDTNSDLLPQFEVNLKDRKYQIWQRNPLSIDLLSRKTIEQKLDYIHANPVKGKWMLADDFVQYHYSSAAFYEEDNSEFKFLKHYMELFE</sequence>
<dbReference type="InterPro" id="IPR002686">
    <property type="entry name" value="Transposase_17"/>
</dbReference>
<dbReference type="AlphaFoldDB" id="A0A150XQ76"/>
<name>A0A150XQ76_9BACT</name>
<dbReference type="PANTHER" id="PTHR36966">
    <property type="entry name" value="REP-ASSOCIATED TYROSINE TRANSPOSASE"/>
    <property type="match status" value="1"/>
</dbReference>
<proteinExistence type="predicted"/>
<dbReference type="InterPro" id="IPR036515">
    <property type="entry name" value="Transposase_17_sf"/>
</dbReference>
<dbReference type="SMART" id="SM01321">
    <property type="entry name" value="Y1_Tnp"/>
    <property type="match status" value="1"/>
</dbReference>
<dbReference type="GO" id="GO:0004803">
    <property type="term" value="F:transposase activity"/>
    <property type="evidence" value="ECO:0007669"/>
    <property type="project" value="InterPro"/>
</dbReference>
<protein>
    <submittedName>
        <fullName evidence="2">Transposase</fullName>
    </submittedName>
</protein>
<dbReference type="GO" id="GO:0043565">
    <property type="term" value="F:sequence-specific DNA binding"/>
    <property type="evidence" value="ECO:0007669"/>
    <property type="project" value="TreeGrafter"/>
</dbReference>
<comment type="caution">
    <text evidence="2">The sequence shown here is derived from an EMBL/GenBank/DDBJ whole genome shotgun (WGS) entry which is preliminary data.</text>
</comment>
<feature type="domain" description="Transposase IS200-like" evidence="1">
    <location>
        <begin position="4"/>
        <end position="135"/>
    </location>
</feature>
<organism evidence="2 3">
    <name type="scientific">Roseivirga echinicomitans</name>
    <dbReference type="NCBI Taxonomy" id="296218"/>
    <lineage>
        <taxon>Bacteria</taxon>
        <taxon>Pseudomonadati</taxon>
        <taxon>Bacteroidota</taxon>
        <taxon>Cytophagia</taxon>
        <taxon>Cytophagales</taxon>
        <taxon>Roseivirgaceae</taxon>
        <taxon>Roseivirga</taxon>
    </lineage>
</organism>
<keyword evidence="3" id="KW-1185">Reference proteome</keyword>
<reference evidence="2 3" key="1">
    <citation type="submission" date="2016-01" db="EMBL/GenBank/DDBJ databases">
        <title>Genome sequencing of Roseivirga echinicomitans KMM 6058.</title>
        <authorList>
            <person name="Selvaratnam C."/>
            <person name="Thevarajoo S."/>
            <person name="Goh K.M."/>
            <person name="Ee R."/>
            <person name="Chan K.-G."/>
            <person name="Chong C.S."/>
        </authorList>
    </citation>
    <scope>NUCLEOTIDE SEQUENCE [LARGE SCALE GENOMIC DNA]</scope>
    <source>
        <strain evidence="2 3">KMM 6058</strain>
    </source>
</reference>
<dbReference type="InterPro" id="IPR052715">
    <property type="entry name" value="RAYT_transposase"/>
</dbReference>
<dbReference type="PANTHER" id="PTHR36966:SF1">
    <property type="entry name" value="REP-ASSOCIATED TYROSINE TRANSPOSASE"/>
    <property type="match status" value="1"/>
</dbReference>
<evidence type="ECO:0000313" key="2">
    <source>
        <dbReference type="EMBL" id="KYG80805.1"/>
    </source>
</evidence>
<dbReference type="NCBIfam" id="NF047646">
    <property type="entry name" value="REP_Tyr_transpos"/>
    <property type="match status" value="1"/>
</dbReference>
<dbReference type="STRING" id="296218.AWN68_16895"/>
<dbReference type="Gene3D" id="3.30.70.1290">
    <property type="entry name" value="Transposase IS200-like"/>
    <property type="match status" value="1"/>
</dbReference>
<accession>A0A150XQ76</accession>
<dbReference type="Proteomes" id="UP000075615">
    <property type="component" value="Unassembled WGS sequence"/>
</dbReference>